<reference evidence="2 3" key="1">
    <citation type="submission" date="2019-03" db="EMBL/GenBank/DDBJ databases">
        <title>First draft genome of Liparis tanakae, snailfish: a comprehensive survey of snailfish specific genes.</title>
        <authorList>
            <person name="Kim W."/>
            <person name="Song I."/>
            <person name="Jeong J.-H."/>
            <person name="Kim D."/>
            <person name="Kim S."/>
            <person name="Ryu S."/>
            <person name="Song J.Y."/>
            <person name="Lee S.K."/>
        </authorList>
    </citation>
    <scope>NUCLEOTIDE SEQUENCE [LARGE SCALE GENOMIC DNA]</scope>
    <source>
        <tissue evidence="2">Muscle</tissue>
    </source>
</reference>
<dbReference type="EMBL" id="SRLO01000469">
    <property type="protein sequence ID" value="TNN55010.1"/>
    <property type="molecule type" value="Genomic_DNA"/>
</dbReference>
<proteinExistence type="predicted"/>
<feature type="region of interest" description="Disordered" evidence="1">
    <location>
        <begin position="38"/>
        <end position="108"/>
    </location>
</feature>
<dbReference type="Proteomes" id="UP000314294">
    <property type="component" value="Unassembled WGS sequence"/>
</dbReference>
<dbReference type="AlphaFoldDB" id="A0A4Z2GP60"/>
<protein>
    <submittedName>
        <fullName evidence="2">Uncharacterized protein</fullName>
    </submittedName>
</protein>
<accession>A0A4Z2GP60</accession>
<organism evidence="2 3">
    <name type="scientific">Liparis tanakae</name>
    <name type="common">Tanaka's snailfish</name>
    <dbReference type="NCBI Taxonomy" id="230148"/>
    <lineage>
        <taxon>Eukaryota</taxon>
        <taxon>Metazoa</taxon>
        <taxon>Chordata</taxon>
        <taxon>Craniata</taxon>
        <taxon>Vertebrata</taxon>
        <taxon>Euteleostomi</taxon>
        <taxon>Actinopterygii</taxon>
        <taxon>Neopterygii</taxon>
        <taxon>Teleostei</taxon>
        <taxon>Neoteleostei</taxon>
        <taxon>Acanthomorphata</taxon>
        <taxon>Eupercaria</taxon>
        <taxon>Perciformes</taxon>
        <taxon>Cottioidei</taxon>
        <taxon>Cottales</taxon>
        <taxon>Liparidae</taxon>
        <taxon>Liparis</taxon>
    </lineage>
</organism>
<evidence type="ECO:0000313" key="3">
    <source>
        <dbReference type="Proteomes" id="UP000314294"/>
    </source>
</evidence>
<gene>
    <name evidence="2" type="ORF">EYF80_034797</name>
</gene>
<keyword evidence="3" id="KW-1185">Reference proteome</keyword>
<comment type="caution">
    <text evidence="2">The sequence shown here is derived from an EMBL/GenBank/DDBJ whole genome shotgun (WGS) entry which is preliminary data.</text>
</comment>
<name>A0A4Z2GP60_9TELE</name>
<feature type="compositionally biased region" description="Basic and acidic residues" evidence="1">
    <location>
        <begin position="99"/>
        <end position="108"/>
    </location>
</feature>
<evidence type="ECO:0000313" key="2">
    <source>
        <dbReference type="EMBL" id="TNN55010.1"/>
    </source>
</evidence>
<sequence length="108" mass="10882">MLRSRPLRGFSPVGGGGVVGGGLSVPDLLHQLQQAADLPQAHPGGVARQAGPRGEAGAAVGEQEQVVGPPGSNTGIAGRKLGDRMADGTGPRTVGQSVIRREHGPAYF</sequence>
<evidence type="ECO:0000256" key="1">
    <source>
        <dbReference type="SAM" id="MobiDB-lite"/>
    </source>
</evidence>